<dbReference type="AlphaFoldDB" id="A0A1I7SUX6"/>
<evidence type="ECO:0000256" key="1">
    <source>
        <dbReference type="ARBA" id="ARBA00004613"/>
    </source>
</evidence>
<evidence type="ECO:0000256" key="2">
    <source>
        <dbReference type="ARBA" id="ARBA00006648"/>
    </source>
</evidence>
<feature type="chain" id="PRO_5035399966" evidence="7">
    <location>
        <begin position="20"/>
        <end position="165"/>
    </location>
</feature>
<keyword evidence="3" id="KW-0964">Secreted</keyword>
<evidence type="ECO:0000256" key="6">
    <source>
        <dbReference type="ARBA" id="ARBA00023121"/>
    </source>
</evidence>
<feature type="signal peptide" evidence="7">
    <location>
        <begin position="1"/>
        <end position="19"/>
    </location>
</feature>
<dbReference type="Proteomes" id="UP000095284">
    <property type="component" value="Unplaced"/>
</dbReference>
<dbReference type="Pfam" id="PF05823">
    <property type="entry name" value="Gp-FAR-1"/>
    <property type="match status" value="1"/>
</dbReference>
<organism evidence="10 12">
    <name type="scientific">Bursaphelenchus xylophilus</name>
    <name type="common">Pinewood nematode worm</name>
    <name type="synonym">Aphelenchoides xylophilus</name>
    <dbReference type="NCBI Taxonomy" id="6326"/>
    <lineage>
        <taxon>Eukaryota</taxon>
        <taxon>Metazoa</taxon>
        <taxon>Ecdysozoa</taxon>
        <taxon>Nematoda</taxon>
        <taxon>Chromadorea</taxon>
        <taxon>Rhabditida</taxon>
        <taxon>Tylenchina</taxon>
        <taxon>Tylenchomorpha</taxon>
        <taxon>Aphelenchoidea</taxon>
        <taxon>Aphelenchoididae</taxon>
        <taxon>Bursaphelenchus</taxon>
    </lineage>
</organism>
<dbReference type="GO" id="GO:0008289">
    <property type="term" value="F:lipid binding"/>
    <property type="evidence" value="ECO:0007669"/>
    <property type="project" value="UniProtKB-KW"/>
</dbReference>
<evidence type="ECO:0000313" key="10">
    <source>
        <dbReference type="Proteomes" id="UP000095284"/>
    </source>
</evidence>
<keyword evidence="5" id="KW-0175">Coiled coil</keyword>
<evidence type="ECO:0000256" key="4">
    <source>
        <dbReference type="ARBA" id="ARBA00022729"/>
    </source>
</evidence>
<dbReference type="Proteomes" id="UP000659654">
    <property type="component" value="Unassembled WGS sequence"/>
</dbReference>
<dbReference type="InterPro" id="IPR008632">
    <property type="entry name" value="Gp-FAR-1"/>
</dbReference>
<evidence type="ECO:0000256" key="3">
    <source>
        <dbReference type="ARBA" id="ARBA00022525"/>
    </source>
</evidence>
<proteinExistence type="inferred from homology"/>
<evidence type="ECO:0000313" key="9">
    <source>
        <dbReference type="EMBL" id="CAG9125776.1"/>
    </source>
</evidence>
<dbReference type="OrthoDB" id="5856727at2759"/>
<keyword evidence="11" id="KW-1185">Reference proteome</keyword>
<accession>A0A1I7SUX6</accession>
<reference evidence="12" key="1">
    <citation type="submission" date="2016-11" db="UniProtKB">
        <authorList>
            <consortium name="WormBaseParasite"/>
        </authorList>
    </citation>
    <scope>IDENTIFICATION</scope>
</reference>
<dbReference type="EMBL" id="CAJFDI010000005">
    <property type="protein sequence ID" value="CAD5232787.1"/>
    <property type="molecule type" value="Genomic_DNA"/>
</dbReference>
<reference evidence="9" key="2">
    <citation type="submission" date="2020-08" db="EMBL/GenBank/DDBJ databases">
        <authorList>
            <person name="Kikuchi T."/>
        </authorList>
    </citation>
    <scope>NUCLEOTIDE SEQUENCE</scope>
    <source>
        <strain evidence="8">Ka4C1</strain>
    </source>
</reference>
<dbReference type="EMBL" id="CAJFCV020000005">
    <property type="protein sequence ID" value="CAG9125776.1"/>
    <property type="molecule type" value="Genomic_DNA"/>
</dbReference>
<evidence type="ECO:0000256" key="5">
    <source>
        <dbReference type="ARBA" id="ARBA00023054"/>
    </source>
</evidence>
<name>A0A1I7SUX6_BURXY</name>
<evidence type="ECO:0000313" key="12">
    <source>
        <dbReference type="WBParaSite" id="BXY_1685000.1"/>
    </source>
</evidence>
<dbReference type="SMR" id="A0A1I7SUX6"/>
<dbReference type="GO" id="GO:0005576">
    <property type="term" value="C:extracellular region"/>
    <property type="evidence" value="ECO:0007669"/>
    <property type="project" value="UniProtKB-SubCell"/>
</dbReference>
<dbReference type="Proteomes" id="UP000582659">
    <property type="component" value="Unassembled WGS sequence"/>
</dbReference>
<dbReference type="WBParaSite" id="BXY_1685000.1">
    <property type="protein sequence ID" value="BXY_1685000.1"/>
    <property type="gene ID" value="BXY_1685000"/>
</dbReference>
<gene>
    <name evidence="8" type="ORF">BXYJ_LOCUS12878</name>
</gene>
<evidence type="ECO:0000256" key="7">
    <source>
        <dbReference type="SAM" id="SignalP"/>
    </source>
</evidence>
<evidence type="ECO:0000313" key="11">
    <source>
        <dbReference type="Proteomes" id="UP000659654"/>
    </source>
</evidence>
<keyword evidence="6" id="KW-0446">Lipid-binding</keyword>
<evidence type="ECO:0000313" key="8">
    <source>
        <dbReference type="EMBL" id="CAD5232787.1"/>
    </source>
</evidence>
<protein>
    <submittedName>
        <fullName evidence="8">(pine wood nematode) hypothetical protein</fullName>
    </submittedName>
</protein>
<comment type="subcellular location">
    <subcellularLocation>
        <location evidence="1">Secreted</location>
    </subcellularLocation>
</comment>
<keyword evidence="4 7" id="KW-0732">Signal</keyword>
<dbReference type="Gene3D" id="1.20.120.1100">
    <property type="match status" value="1"/>
</dbReference>
<sequence length="165" mass="18404">MKTSLFVILLIIGIGHVQGKFHQVRPELRDLLPKNMLKFMDSFTPEDEKLFEETDDSGGLSEYLKRVGAKNPKLAQRGSVIVKDIVTRMAALDQTTSDFVKTVMGALDRKLGKLNDQEVIETAKVLLAGFDKLTLGRRSGLKAMFPSIHDTLLSDKFKELAKGKL</sequence>
<comment type="similarity">
    <text evidence="2">Belongs to the fatty-acid and retinol-binding protein (FARBP) family.</text>
</comment>